<reference evidence="2" key="1">
    <citation type="journal article" date="2023" name="Front. Plant Sci.">
        <title>Chromosomal-level genome assembly of Melastoma candidum provides insights into trichome evolution.</title>
        <authorList>
            <person name="Zhong Y."/>
            <person name="Wu W."/>
            <person name="Sun C."/>
            <person name="Zou P."/>
            <person name="Liu Y."/>
            <person name="Dai S."/>
            <person name="Zhou R."/>
        </authorList>
    </citation>
    <scope>NUCLEOTIDE SEQUENCE [LARGE SCALE GENOMIC DNA]</scope>
</reference>
<dbReference type="EMBL" id="CM042886">
    <property type="protein sequence ID" value="KAI4341997.1"/>
    <property type="molecule type" value="Genomic_DNA"/>
</dbReference>
<keyword evidence="2" id="KW-1185">Reference proteome</keyword>
<protein>
    <submittedName>
        <fullName evidence="1">Uncharacterized protein</fullName>
    </submittedName>
</protein>
<evidence type="ECO:0000313" key="1">
    <source>
        <dbReference type="EMBL" id="KAI4341997.1"/>
    </source>
</evidence>
<name>A0ACB9NZB5_9MYRT</name>
<accession>A0ACB9NZB5</accession>
<gene>
    <name evidence="1" type="ORF">MLD38_026661</name>
</gene>
<proteinExistence type="predicted"/>
<evidence type="ECO:0000313" key="2">
    <source>
        <dbReference type="Proteomes" id="UP001057402"/>
    </source>
</evidence>
<dbReference type="Proteomes" id="UP001057402">
    <property type="component" value="Chromosome 7"/>
</dbReference>
<sequence length="1190" mass="132516">MGSTERVPKVNWSQHDGFRDRPECLTSSFLFSLPQQRPPLRERTNHSGTLGALRLPQVDKAWHALCNLSISNRTYIKPGKTLPVKHDGGGMFGKARTTSGVSFITKENQPAMYKDKSSSGTNGEARSEGSHMCSSFPPGNYLASGNEYSANRQRGFAAPVGNMPNTGDFVRAVSEENAPTKKYIEVGGQVLPEELDDEDILESIDVDQIVMEHCQAGCTPQPSNQKLPPVTQCNDNIGGQAEVDLPSELISTCIHGMKLGLCPEGAYHLRELKDKLIAISNELIDNSSELTPELLKKLRDERSQLNRQIQYLENQIPTTGIDGNRKMSQFSASTAFVSPFQYETPRTFGSRIEPFRLDMHVHPSNQPSGYDQFSPPSVSLASERSSILPPPVDRTLHLSNADVSYIEGSIIEKWRSRKFPWTAKLEDNNKKVFGNHSFRPNQREIINATMSGHDVFVLMPTGGGKSLTYQLPALICPGVTLVISPLVSLIQDQIMHLLQANIPAAYLSASMEWSEQQDIHRELNSDYCRYKLLYVTPEKVAKSDALLRQLENLHSRELLARIVIDEAHCVSQWGHDFRPDYQGLGILKQKFPCIPVLALTATATASVKEDVVRALGLANCIIFRQSFNRPNLWYSVIPKTKKCLEDIDKFIKENHFDECGIIYCLSRMDCEKVSEKLQECGHKAAFYHGNMDGAQRAFVQKQWSKDEVNVICATVAFGMGINKPDVRFVIHHSLPKSIEGYHQECGRAGRDGQRSSCVLYYSYGDYIRVKHMISQGVAEQSPLTYGYNRANTANTSRVLETNTDNLLRMVSYCENDVDCRRLLQLAHFGERFDSNSCGKTCDNCSKRKTCVEKDVTETAKQLVELVKSTGQKFSSAHTLEVFRGSQGQNVKKHGHEKLSLHGAGKHLGKGEASRILRHLVTEDYLVEDVKKSDIYGSVSSVLKVNMQKAYNLYNGQDSIRLRFPSLMKPSNPGTSEVSAAKGSLLSGKLSQIDNSAQSQSKTDVDLSAKLYSSLRLLRTILVKEAGEGFMAYHIFGNATLQQISKKIPRTKEELLEVNGIGKAKVSKYGERVLETIESVIKEHNGASNKNSSSSNDSSDSAKRRRVVDGGLESYYEDEDELSKSTGRSKKRATTGNTEDSKHVDIKESNVGVECIHDPTFIDSDNDFEENGFGNFGRSGRVLPSWTVVDD</sequence>
<organism evidence="1 2">
    <name type="scientific">Melastoma candidum</name>
    <dbReference type="NCBI Taxonomy" id="119954"/>
    <lineage>
        <taxon>Eukaryota</taxon>
        <taxon>Viridiplantae</taxon>
        <taxon>Streptophyta</taxon>
        <taxon>Embryophyta</taxon>
        <taxon>Tracheophyta</taxon>
        <taxon>Spermatophyta</taxon>
        <taxon>Magnoliopsida</taxon>
        <taxon>eudicotyledons</taxon>
        <taxon>Gunneridae</taxon>
        <taxon>Pentapetalae</taxon>
        <taxon>rosids</taxon>
        <taxon>malvids</taxon>
        <taxon>Myrtales</taxon>
        <taxon>Melastomataceae</taxon>
        <taxon>Melastomatoideae</taxon>
        <taxon>Melastomateae</taxon>
        <taxon>Melastoma</taxon>
    </lineage>
</organism>
<comment type="caution">
    <text evidence="1">The sequence shown here is derived from an EMBL/GenBank/DDBJ whole genome shotgun (WGS) entry which is preliminary data.</text>
</comment>